<evidence type="ECO:0000313" key="4">
    <source>
        <dbReference type="Proteomes" id="UP000078541"/>
    </source>
</evidence>
<protein>
    <submittedName>
        <fullName evidence="3">Uncharacterized protein</fullName>
    </submittedName>
</protein>
<feature type="transmembrane region" description="Helical" evidence="2">
    <location>
        <begin position="278"/>
        <end position="299"/>
    </location>
</feature>
<sequence length="452" mass="47984">ELGGDGQSSELCSCNRDRLVVRGDFESSSCAPTTSMGMSGSSEDVLRSSETDDSSSRLGDLELGLKESSKSLLSCSDVVDRSDILDSVRESTQPSSRLELPELPCGNDFHVTFISCFGGGCVPLLSSSKEPLSRAPSIIAISRRSIMAIEHELESGSSLSGVQVLVSSLLERSLLSLSFLSMERRLESAISTVSFAGSSSDNSSTIRFGERSRSLIICSILLTWSPIVFSSACSPGISGNGIFSMLSCFSKLSSGAFRLSISIFALRSKFCFISMLTISAKFRAAFTASAAFAILVGLLGAPSRDFFFCITETIVTLGSVGDFLGERLKILFGLSEGLNIDFGLAVVTVPLFGLSGDSLLLAFSIEESLVRSKYGRSVTIFSGNFGKSLARLLTFLEVLLLSDSDFSSDAVPFITCLLCNVYGISALFFCIAALSENGSSSPESAGVKSMDF</sequence>
<name>A0A195ERQ3_9HYME</name>
<organism evidence="3 4">
    <name type="scientific">Trachymyrmex septentrionalis</name>
    <dbReference type="NCBI Taxonomy" id="34720"/>
    <lineage>
        <taxon>Eukaryota</taxon>
        <taxon>Metazoa</taxon>
        <taxon>Ecdysozoa</taxon>
        <taxon>Arthropoda</taxon>
        <taxon>Hexapoda</taxon>
        <taxon>Insecta</taxon>
        <taxon>Pterygota</taxon>
        <taxon>Neoptera</taxon>
        <taxon>Endopterygota</taxon>
        <taxon>Hymenoptera</taxon>
        <taxon>Apocrita</taxon>
        <taxon>Aculeata</taxon>
        <taxon>Formicoidea</taxon>
        <taxon>Formicidae</taxon>
        <taxon>Myrmicinae</taxon>
        <taxon>Trachymyrmex</taxon>
    </lineage>
</organism>
<dbReference type="EMBL" id="KQ981993">
    <property type="protein sequence ID" value="KYN30935.1"/>
    <property type="molecule type" value="Genomic_DNA"/>
</dbReference>
<feature type="compositionally biased region" description="Polar residues" evidence="1">
    <location>
        <begin position="27"/>
        <end position="42"/>
    </location>
</feature>
<feature type="non-terminal residue" evidence="3">
    <location>
        <position position="1"/>
    </location>
</feature>
<dbReference type="Proteomes" id="UP000078541">
    <property type="component" value="Unassembled WGS sequence"/>
</dbReference>
<keyword evidence="4" id="KW-1185">Reference proteome</keyword>
<gene>
    <name evidence="3" type="ORF">ALC56_14747</name>
</gene>
<feature type="transmembrane region" description="Helical" evidence="2">
    <location>
        <begin position="305"/>
        <end position="324"/>
    </location>
</feature>
<accession>A0A195ERQ3</accession>
<dbReference type="AlphaFoldDB" id="A0A195ERQ3"/>
<keyword evidence="2" id="KW-0472">Membrane</keyword>
<reference evidence="3 4" key="1">
    <citation type="submission" date="2016-03" db="EMBL/GenBank/DDBJ databases">
        <title>Trachymyrmex septentrionalis WGS genome.</title>
        <authorList>
            <person name="Nygaard S."/>
            <person name="Hu H."/>
            <person name="Boomsma J."/>
            <person name="Zhang G."/>
        </authorList>
    </citation>
    <scope>NUCLEOTIDE SEQUENCE [LARGE SCALE GENOMIC DNA]</scope>
    <source>
        <strain evidence="3">Tsep2-gDNA-1</strain>
        <tissue evidence="3">Whole body</tissue>
    </source>
</reference>
<evidence type="ECO:0000256" key="1">
    <source>
        <dbReference type="SAM" id="MobiDB-lite"/>
    </source>
</evidence>
<keyword evidence="2" id="KW-0812">Transmembrane</keyword>
<feature type="transmembrane region" description="Helical" evidence="2">
    <location>
        <begin position="410"/>
        <end position="434"/>
    </location>
</feature>
<evidence type="ECO:0000256" key="2">
    <source>
        <dbReference type="SAM" id="Phobius"/>
    </source>
</evidence>
<proteinExistence type="predicted"/>
<feature type="transmembrane region" description="Helical" evidence="2">
    <location>
        <begin position="344"/>
        <end position="365"/>
    </location>
</feature>
<evidence type="ECO:0000313" key="3">
    <source>
        <dbReference type="EMBL" id="KYN30935.1"/>
    </source>
</evidence>
<keyword evidence="2" id="KW-1133">Transmembrane helix</keyword>
<feature type="region of interest" description="Disordered" evidence="1">
    <location>
        <begin position="27"/>
        <end position="58"/>
    </location>
</feature>